<dbReference type="InterPro" id="IPR016181">
    <property type="entry name" value="Acyl_CoA_acyltransferase"/>
</dbReference>
<dbReference type="CDD" id="cd04301">
    <property type="entry name" value="NAT_SF"/>
    <property type="match status" value="1"/>
</dbReference>
<proteinExistence type="predicted"/>
<name>A0A2N8KYQ1_9BURK</name>
<dbReference type="RefSeq" id="WP_102768492.1">
    <property type="nucleotide sequence ID" value="NZ_CP124551.1"/>
</dbReference>
<organism evidence="4 5">
    <name type="scientific">Kinneretia aquatilis</name>
    <dbReference type="NCBI Taxonomy" id="2070761"/>
    <lineage>
        <taxon>Bacteria</taxon>
        <taxon>Pseudomonadati</taxon>
        <taxon>Pseudomonadota</taxon>
        <taxon>Betaproteobacteria</taxon>
        <taxon>Burkholderiales</taxon>
        <taxon>Sphaerotilaceae</taxon>
        <taxon>Roseateles</taxon>
    </lineage>
</organism>
<keyword evidence="1 4" id="KW-0808">Transferase</keyword>
<dbReference type="SUPFAM" id="SSF55729">
    <property type="entry name" value="Acyl-CoA N-acyltransferases (Nat)"/>
    <property type="match status" value="1"/>
</dbReference>
<dbReference type="InterPro" id="IPR050832">
    <property type="entry name" value="Bact_Acetyltransf"/>
</dbReference>
<keyword evidence="2" id="KW-0012">Acyltransferase</keyword>
<comment type="caution">
    <text evidence="4">The sequence shown here is derived from an EMBL/GenBank/DDBJ whole genome shotgun (WGS) entry which is preliminary data.</text>
</comment>
<reference evidence="4 5" key="1">
    <citation type="submission" date="2018-01" db="EMBL/GenBank/DDBJ databases">
        <title>Draft genome sequence of Paucibacter aquatile CR182 isolated from freshwater of the Nakdong River.</title>
        <authorList>
            <person name="Choi A."/>
            <person name="Chung E.J."/>
        </authorList>
    </citation>
    <scope>NUCLEOTIDE SEQUENCE [LARGE SCALE GENOMIC DNA]</scope>
    <source>
        <strain evidence="4 5">CR182</strain>
    </source>
</reference>
<dbReference type="Gene3D" id="3.40.630.30">
    <property type="match status" value="1"/>
</dbReference>
<evidence type="ECO:0000256" key="2">
    <source>
        <dbReference type="ARBA" id="ARBA00023315"/>
    </source>
</evidence>
<feature type="domain" description="N-acetyltransferase" evidence="3">
    <location>
        <begin position="9"/>
        <end position="176"/>
    </location>
</feature>
<dbReference type="OrthoDB" id="9799092at2"/>
<dbReference type="GO" id="GO:0016747">
    <property type="term" value="F:acyltransferase activity, transferring groups other than amino-acyl groups"/>
    <property type="evidence" value="ECO:0007669"/>
    <property type="project" value="InterPro"/>
</dbReference>
<dbReference type="InterPro" id="IPR000182">
    <property type="entry name" value="GNAT_dom"/>
</dbReference>
<gene>
    <name evidence="4" type="ORF">C1O66_14265</name>
</gene>
<dbReference type="AlphaFoldDB" id="A0A2N8KYQ1"/>
<keyword evidence="5" id="KW-1185">Reference proteome</keyword>
<sequence length="176" mass="18996">MHFIEPGMYPIRILTAADASAYRSLMLEAYEQAPDAFTATAAERRAEPESWWIRRIGSADGLATSLGAWQNEQLVGTVALEYSAKPKTRHAALVLGMYVQAAQRGQGLGLALMKAAVAAASSRPEILALNLTLTEGNEPALRLYRSVGFVTWGVQPQAIRIEAGLKGKVHMSLSLS</sequence>
<dbReference type="EMBL" id="POSP01000003">
    <property type="protein sequence ID" value="PND38574.1"/>
    <property type="molecule type" value="Genomic_DNA"/>
</dbReference>
<evidence type="ECO:0000256" key="1">
    <source>
        <dbReference type="ARBA" id="ARBA00022679"/>
    </source>
</evidence>
<dbReference type="PROSITE" id="PS51186">
    <property type="entry name" value="GNAT"/>
    <property type="match status" value="1"/>
</dbReference>
<evidence type="ECO:0000313" key="4">
    <source>
        <dbReference type="EMBL" id="PND38574.1"/>
    </source>
</evidence>
<dbReference type="Proteomes" id="UP000235916">
    <property type="component" value="Unassembled WGS sequence"/>
</dbReference>
<evidence type="ECO:0000313" key="5">
    <source>
        <dbReference type="Proteomes" id="UP000235916"/>
    </source>
</evidence>
<dbReference type="PANTHER" id="PTHR43877">
    <property type="entry name" value="AMINOALKYLPHOSPHONATE N-ACETYLTRANSFERASE-RELATED-RELATED"/>
    <property type="match status" value="1"/>
</dbReference>
<evidence type="ECO:0000259" key="3">
    <source>
        <dbReference type="PROSITE" id="PS51186"/>
    </source>
</evidence>
<protein>
    <submittedName>
        <fullName evidence="4">GNAT family N-acetyltransferase</fullName>
    </submittedName>
</protein>
<dbReference type="Pfam" id="PF00583">
    <property type="entry name" value="Acetyltransf_1"/>
    <property type="match status" value="1"/>
</dbReference>
<accession>A0A2N8KYQ1</accession>